<proteinExistence type="predicted"/>
<feature type="compositionally biased region" description="Basic and acidic residues" evidence="1">
    <location>
        <begin position="552"/>
        <end position="569"/>
    </location>
</feature>
<accession>A0AAV9X8D5</accession>
<dbReference type="Proteomes" id="UP001365542">
    <property type="component" value="Unassembled WGS sequence"/>
</dbReference>
<comment type="caution">
    <text evidence="3">The sequence shown here is derived from an EMBL/GenBank/DDBJ whole genome shotgun (WGS) entry which is preliminary data.</text>
</comment>
<feature type="compositionally biased region" description="Polar residues" evidence="1">
    <location>
        <begin position="78"/>
        <end position="99"/>
    </location>
</feature>
<evidence type="ECO:0000313" key="3">
    <source>
        <dbReference type="EMBL" id="KAK6537434.1"/>
    </source>
</evidence>
<sequence>MLVKQLLLSILLVNRVLGQGDDSPGSKGSRDQPASAEEISEIITEEAGLPFNTISQGAPDAGDDDPGMEDDLAAINFAAQSTGAPPTTQQLGIPANTTQEQSEDGEWEDEESSYDEESEEELDDEARQEINMLQLADWSSQQLALKTSNRPQAPVLNDAAGLTGFQEYQHTKQPDKDGYIGPPLADYSWRTSVILSQELWNEFQGSMMDAYAPQKDLQDAPFWIWFTCKTIVEWSWSVENLFFRTKKYLDTKDAKLAQSLDQQFTKFWRNSYFLTNKHAGRKDYPANVPGLCDRGGLLGTPTKAQLDDIVLREPLSLELIRKLFMYEKLAPNEISISDDFFAHNWNVIEFNSFWGAHWITREFTPLMRDINLKLFPNRDLLANPFPRPLGVWKRREMGYYAYWQEKYNKVYKFLPVNFPYWEIWNATQSMQLVPEMPEMLLYATHATTVGFFRGPVAFLTEIFVDMAFKAASIARKSHIGADEDFAIPGANNRARTLFAMGFNALKGAAEKNDTSYIWTPKDGKPTGLDKWDDAAEIAKNEWRDEAIRRLVESSTKKVEEERKAKEKAKSGTQAKFQGNKPSNKNRNGFRKTKNG</sequence>
<evidence type="ECO:0000313" key="4">
    <source>
        <dbReference type="Proteomes" id="UP001365542"/>
    </source>
</evidence>
<feature type="compositionally biased region" description="Polar residues" evidence="1">
    <location>
        <begin position="570"/>
        <end position="586"/>
    </location>
</feature>
<reference evidence="3 4" key="1">
    <citation type="submission" date="2019-10" db="EMBL/GenBank/DDBJ databases">
        <authorList>
            <person name="Palmer J.M."/>
        </authorList>
    </citation>
    <scope>NUCLEOTIDE SEQUENCE [LARGE SCALE GENOMIC DNA]</scope>
    <source>
        <strain evidence="3 4">TWF694</strain>
    </source>
</reference>
<evidence type="ECO:0000256" key="1">
    <source>
        <dbReference type="SAM" id="MobiDB-lite"/>
    </source>
</evidence>
<protein>
    <submittedName>
        <fullName evidence="3">Uncharacterized protein</fullName>
    </submittedName>
</protein>
<feature type="compositionally biased region" description="Acidic residues" evidence="1">
    <location>
        <begin position="101"/>
        <end position="125"/>
    </location>
</feature>
<organism evidence="3 4">
    <name type="scientific">Orbilia ellipsospora</name>
    <dbReference type="NCBI Taxonomy" id="2528407"/>
    <lineage>
        <taxon>Eukaryota</taxon>
        <taxon>Fungi</taxon>
        <taxon>Dikarya</taxon>
        <taxon>Ascomycota</taxon>
        <taxon>Pezizomycotina</taxon>
        <taxon>Orbiliomycetes</taxon>
        <taxon>Orbiliales</taxon>
        <taxon>Orbiliaceae</taxon>
        <taxon>Orbilia</taxon>
    </lineage>
</organism>
<gene>
    <name evidence="3" type="ORF">TWF694_011621</name>
</gene>
<keyword evidence="2" id="KW-0732">Signal</keyword>
<feature type="signal peptide" evidence="2">
    <location>
        <begin position="1"/>
        <end position="18"/>
    </location>
</feature>
<feature type="region of interest" description="Disordered" evidence="1">
    <location>
        <begin position="18"/>
        <end position="125"/>
    </location>
</feature>
<dbReference type="EMBL" id="JAVHJO010000009">
    <property type="protein sequence ID" value="KAK6537434.1"/>
    <property type="molecule type" value="Genomic_DNA"/>
</dbReference>
<evidence type="ECO:0000256" key="2">
    <source>
        <dbReference type="SAM" id="SignalP"/>
    </source>
</evidence>
<feature type="compositionally biased region" description="Acidic residues" evidence="1">
    <location>
        <begin position="61"/>
        <end position="72"/>
    </location>
</feature>
<feature type="region of interest" description="Disordered" evidence="1">
    <location>
        <begin position="552"/>
        <end position="595"/>
    </location>
</feature>
<name>A0AAV9X8D5_9PEZI</name>
<keyword evidence="4" id="KW-1185">Reference proteome</keyword>
<dbReference type="AlphaFoldDB" id="A0AAV9X8D5"/>
<feature type="chain" id="PRO_5043844191" evidence="2">
    <location>
        <begin position="19"/>
        <end position="595"/>
    </location>
</feature>